<evidence type="ECO:0000313" key="2">
    <source>
        <dbReference type="EMBL" id="KAJ4447348.1"/>
    </source>
</evidence>
<protein>
    <submittedName>
        <fullName evidence="2">Uncharacterized protein</fullName>
    </submittedName>
</protein>
<dbReference type="EMBL" id="JAJSOF020000005">
    <property type="protein sequence ID" value="KAJ4447348.1"/>
    <property type="molecule type" value="Genomic_DNA"/>
</dbReference>
<reference evidence="2 3" key="1">
    <citation type="journal article" date="2022" name="Allergy">
        <title>Genome assembly and annotation of Periplaneta americana reveal a comprehensive cockroach allergen profile.</title>
        <authorList>
            <person name="Wang L."/>
            <person name="Xiong Q."/>
            <person name="Saelim N."/>
            <person name="Wang L."/>
            <person name="Nong W."/>
            <person name="Wan A.T."/>
            <person name="Shi M."/>
            <person name="Liu X."/>
            <person name="Cao Q."/>
            <person name="Hui J.H.L."/>
            <person name="Sookrung N."/>
            <person name="Leung T.F."/>
            <person name="Tungtrongchitr A."/>
            <person name="Tsui S.K.W."/>
        </authorList>
    </citation>
    <scope>NUCLEOTIDE SEQUENCE [LARGE SCALE GENOMIC DNA]</scope>
    <source>
        <strain evidence="2">PWHHKU_190912</strain>
    </source>
</reference>
<keyword evidence="1" id="KW-1133">Transmembrane helix</keyword>
<comment type="caution">
    <text evidence="2">The sequence shown here is derived from an EMBL/GenBank/DDBJ whole genome shotgun (WGS) entry which is preliminary data.</text>
</comment>
<name>A0ABQ8TNB3_PERAM</name>
<organism evidence="2 3">
    <name type="scientific">Periplaneta americana</name>
    <name type="common">American cockroach</name>
    <name type="synonym">Blatta americana</name>
    <dbReference type="NCBI Taxonomy" id="6978"/>
    <lineage>
        <taxon>Eukaryota</taxon>
        <taxon>Metazoa</taxon>
        <taxon>Ecdysozoa</taxon>
        <taxon>Arthropoda</taxon>
        <taxon>Hexapoda</taxon>
        <taxon>Insecta</taxon>
        <taxon>Pterygota</taxon>
        <taxon>Neoptera</taxon>
        <taxon>Polyneoptera</taxon>
        <taxon>Dictyoptera</taxon>
        <taxon>Blattodea</taxon>
        <taxon>Blattoidea</taxon>
        <taxon>Blattidae</taxon>
        <taxon>Blattinae</taxon>
        <taxon>Periplaneta</taxon>
    </lineage>
</organism>
<sequence length="73" mass="8622">MNTHAWTVVNDETLARSYYSQLKRQSNVWSHIPTNVKFMVILVYDYDGVILTHIVLQNILLMYSIFVIFWGIT</sequence>
<gene>
    <name evidence="2" type="ORF">ANN_09353</name>
</gene>
<accession>A0ABQ8TNB3</accession>
<feature type="transmembrane region" description="Helical" evidence="1">
    <location>
        <begin position="50"/>
        <end position="72"/>
    </location>
</feature>
<dbReference type="Proteomes" id="UP001148838">
    <property type="component" value="Unassembled WGS sequence"/>
</dbReference>
<evidence type="ECO:0000313" key="3">
    <source>
        <dbReference type="Proteomes" id="UP001148838"/>
    </source>
</evidence>
<proteinExistence type="predicted"/>
<keyword evidence="3" id="KW-1185">Reference proteome</keyword>
<keyword evidence="1" id="KW-0472">Membrane</keyword>
<keyword evidence="1" id="KW-0812">Transmembrane</keyword>
<evidence type="ECO:0000256" key="1">
    <source>
        <dbReference type="SAM" id="Phobius"/>
    </source>
</evidence>